<dbReference type="Proteomes" id="UP001605036">
    <property type="component" value="Unassembled WGS sequence"/>
</dbReference>
<name>A0ABD1XNZ2_9MARC</name>
<dbReference type="AlphaFoldDB" id="A0ABD1XNZ2"/>
<proteinExistence type="predicted"/>
<gene>
    <name evidence="1" type="ORF">R1flu_029214</name>
</gene>
<dbReference type="EMBL" id="JBHFFA010000008">
    <property type="protein sequence ID" value="KAL2610641.1"/>
    <property type="molecule type" value="Genomic_DNA"/>
</dbReference>
<reference evidence="1 2" key="1">
    <citation type="submission" date="2024-09" db="EMBL/GenBank/DDBJ databases">
        <title>Chromosome-scale assembly of Riccia fluitans.</title>
        <authorList>
            <person name="Paukszto L."/>
            <person name="Sawicki J."/>
            <person name="Karawczyk K."/>
            <person name="Piernik-Szablinska J."/>
            <person name="Szczecinska M."/>
            <person name="Mazdziarz M."/>
        </authorList>
    </citation>
    <scope>NUCLEOTIDE SEQUENCE [LARGE SCALE GENOMIC DNA]</scope>
    <source>
        <strain evidence="1">Rf_01</strain>
        <tissue evidence="1">Aerial parts of the thallus</tissue>
    </source>
</reference>
<sequence>MPARPSAATSSSGNAGSLVEIGIQPLLHESMWPVEVVDLSTSSASSLGFVRRVSTFYGRCYHRCRGGSTMSAGHIE</sequence>
<protein>
    <submittedName>
        <fullName evidence="1">Uncharacterized protein</fullName>
    </submittedName>
</protein>
<evidence type="ECO:0000313" key="2">
    <source>
        <dbReference type="Proteomes" id="UP001605036"/>
    </source>
</evidence>
<evidence type="ECO:0000313" key="1">
    <source>
        <dbReference type="EMBL" id="KAL2610641.1"/>
    </source>
</evidence>
<comment type="caution">
    <text evidence="1">The sequence shown here is derived from an EMBL/GenBank/DDBJ whole genome shotgun (WGS) entry which is preliminary data.</text>
</comment>
<accession>A0ABD1XNZ2</accession>
<keyword evidence="2" id="KW-1185">Reference proteome</keyword>
<organism evidence="1 2">
    <name type="scientific">Riccia fluitans</name>
    <dbReference type="NCBI Taxonomy" id="41844"/>
    <lineage>
        <taxon>Eukaryota</taxon>
        <taxon>Viridiplantae</taxon>
        <taxon>Streptophyta</taxon>
        <taxon>Embryophyta</taxon>
        <taxon>Marchantiophyta</taxon>
        <taxon>Marchantiopsida</taxon>
        <taxon>Marchantiidae</taxon>
        <taxon>Marchantiales</taxon>
        <taxon>Ricciaceae</taxon>
        <taxon>Riccia</taxon>
    </lineage>
</organism>